<feature type="transmembrane region" description="Helical" evidence="1">
    <location>
        <begin position="241"/>
        <end position="263"/>
    </location>
</feature>
<dbReference type="AlphaFoldDB" id="A0A544TWP6"/>
<dbReference type="PANTHER" id="PTHR43471:SF1">
    <property type="entry name" value="ABC TRANSPORTER PERMEASE PROTEIN NOSY-RELATED"/>
    <property type="match status" value="1"/>
</dbReference>
<accession>A0A544TWP6</accession>
<keyword evidence="3" id="KW-1185">Reference proteome</keyword>
<dbReference type="Pfam" id="PF12679">
    <property type="entry name" value="ABC2_membrane_2"/>
    <property type="match status" value="1"/>
</dbReference>
<keyword evidence="1" id="KW-0812">Transmembrane</keyword>
<proteinExistence type="predicted"/>
<evidence type="ECO:0000313" key="3">
    <source>
        <dbReference type="Proteomes" id="UP000316626"/>
    </source>
</evidence>
<dbReference type="RefSeq" id="WP_142640984.1">
    <property type="nucleotide sequence ID" value="NZ_VDGI01000001.1"/>
</dbReference>
<dbReference type="GO" id="GO:0140359">
    <property type="term" value="F:ABC-type transporter activity"/>
    <property type="evidence" value="ECO:0007669"/>
    <property type="project" value="InterPro"/>
</dbReference>
<sequence length="270" mass="29980">MNVLFFRLEWKQMLRSRWMQLVAILFVFIFVAISLIQQIGLPNVDGFTRQTASFLNLLLFLLPLFILTIGSMGVASDLESGWYSLLKTYPMSITQYIVGKYLALLLSFMLILLLAFSVVLGMSGLAGQSHLPTVFVGLSIITVLIFSALAIICGVVAKSRLHALALSLVVWAFALLLVSYTLMAVGTLVAGHILQKLTIIMIHLNPAEWIRFGYFIFSGQSSVLGPSFYEFTKFYNSPTGFIVYGLVTISWVVLPLLLAGVLLRRKEGRA</sequence>
<evidence type="ECO:0000256" key="1">
    <source>
        <dbReference type="SAM" id="Phobius"/>
    </source>
</evidence>
<evidence type="ECO:0000313" key="2">
    <source>
        <dbReference type="EMBL" id="TQR21857.1"/>
    </source>
</evidence>
<feature type="transmembrane region" description="Helical" evidence="1">
    <location>
        <begin position="20"/>
        <end position="41"/>
    </location>
</feature>
<gene>
    <name evidence="2" type="ORF">FG384_01980</name>
</gene>
<feature type="transmembrane region" description="Helical" evidence="1">
    <location>
        <begin position="134"/>
        <end position="157"/>
    </location>
</feature>
<dbReference type="EMBL" id="VDGI01000001">
    <property type="protein sequence ID" value="TQR21857.1"/>
    <property type="molecule type" value="Genomic_DNA"/>
</dbReference>
<dbReference type="OrthoDB" id="2456752at2"/>
<feature type="transmembrane region" description="Helical" evidence="1">
    <location>
        <begin position="163"/>
        <end position="191"/>
    </location>
</feature>
<reference evidence="2 3" key="1">
    <citation type="submission" date="2019-06" db="EMBL/GenBank/DDBJ databases">
        <title>Psychrobacillus vulpis sp. nov., a new species isolated from feces of a red fox that inhabits in The Tablas de Daimiel Natural Park, Albacete, Spain.</title>
        <authorList>
            <person name="Rodriguez M."/>
            <person name="Reina J.C."/>
            <person name="Bejar V."/>
            <person name="Llamas I."/>
        </authorList>
    </citation>
    <scope>NUCLEOTIDE SEQUENCE [LARGE SCALE GENOMIC DNA]</scope>
    <source>
        <strain evidence="2 3">Z8</strain>
    </source>
</reference>
<organism evidence="2 3">
    <name type="scientific">Psychrobacillus vulpis</name>
    <dbReference type="NCBI Taxonomy" id="2325572"/>
    <lineage>
        <taxon>Bacteria</taxon>
        <taxon>Bacillati</taxon>
        <taxon>Bacillota</taxon>
        <taxon>Bacilli</taxon>
        <taxon>Bacillales</taxon>
        <taxon>Bacillaceae</taxon>
        <taxon>Psychrobacillus</taxon>
    </lineage>
</organism>
<feature type="transmembrane region" description="Helical" evidence="1">
    <location>
        <begin position="96"/>
        <end position="122"/>
    </location>
</feature>
<dbReference type="Proteomes" id="UP000316626">
    <property type="component" value="Unassembled WGS sequence"/>
</dbReference>
<name>A0A544TWP6_9BACI</name>
<comment type="caution">
    <text evidence="2">The sequence shown here is derived from an EMBL/GenBank/DDBJ whole genome shotgun (WGS) entry which is preliminary data.</text>
</comment>
<keyword evidence="1" id="KW-1133">Transmembrane helix</keyword>
<dbReference type="GO" id="GO:0005886">
    <property type="term" value="C:plasma membrane"/>
    <property type="evidence" value="ECO:0007669"/>
    <property type="project" value="UniProtKB-SubCell"/>
</dbReference>
<protein>
    <submittedName>
        <fullName evidence="2">ABC transporter permease</fullName>
    </submittedName>
</protein>
<feature type="transmembrane region" description="Helical" evidence="1">
    <location>
        <begin position="53"/>
        <end position="76"/>
    </location>
</feature>
<dbReference type="PANTHER" id="PTHR43471">
    <property type="entry name" value="ABC TRANSPORTER PERMEASE"/>
    <property type="match status" value="1"/>
</dbReference>
<keyword evidence="1" id="KW-0472">Membrane</keyword>